<accession>A0A8T3AHC7</accession>
<name>A0A8T3AHC7_DENNO</name>
<evidence type="ECO:0000313" key="1">
    <source>
        <dbReference type="EMBL" id="KAI0495946.1"/>
    </source>
</evidence>
<proteinExistence type="predicted"/>
<evidence type="ECO:0000313" key="2">
    <source>
        <dbReference type="Proteomes" id="UP000829196"/>
    </source>
</evidence>
<sequence length="51" mass="5682">MQNHYSQQPLFSGKFDSMSLMIDVNAKSLAKLDIVGIINMDLLQQEALGNI</sequence>
<dbReference type="AlphaFoldDB" id="A0A8T3AHC7"/>
<comment type="caution">
    <text evidence="1">The sequence shown here is derived from an EMBL/GenBank/DDBJ whole genome shotgun (WGS) entry which is preliminary data.</text>
</comment>
<dbReference type="Proteomes" id="UP000829196">
    <property type="component" value="Unassembled WGS sequence"/>
</dbReference>
<reference evidence="1" key="1">
    <citation type="journal article" date="2022" name="Front. Genet.">
        <title>Chromosome-Scale Assembly of the Dendrobium nobile Genome Provides Insights Into the Molecular Mechanism of the Biosynthesis of the Medicinal Active Ingredient of Dendrobium.</title>
        <authorList>
            <person name="Xu Q."/>
            <person name="Niu S.-C."/>
            <person name="Li K.-L."/>
            <person name="Zheng P.-J."/>
            <person name="Zhang X.-J."/>
            <person name="Jia Y."/>
            <person name="Liu Y."/>
            <person name="Niu Y.-X."/>
            <person name="Yu L.-H."/>
            <person name="Chen D.-F."/>
            <person name="Zhang G.-Q."/>
        </authorList>
    </citation>
    <scope>NUCLEOTIDE SEQUENCE</scope>
    <source>
        <tissue evidence="1">Leaf</tissue>
    </source>
</reference>
<protein>
    <submittedName>
        <fullName evidence="1">Uncharacterized protein</fullName>
    </submittedName>
</protein>
<keyword evidence="2" id="KW-1185">Reference proteome</keyword>
<organism evidence="1 2">
    <name type="scientific">Dendrobium nobile</name>
    <name type="common">Orchid</name>
    <dbReference type="NCBI Taxonomy" id="94219"/>
    <lineage>
        <taxon>Eukaryota</taxon>
        <taxon>Viridiplantae</taxon>
        <taxon>Streptophyta</taxon>
        <taxon>Embryophyta</taxon>
        <taxon>Tracheophyta</taxon>
        <taxon>Spermatophyta</taxon>
        <taxon>Magnoliopsida</taxon>
        <taxon>Liliopsida</taxon>
        <taxon>Asparagales</taxon>
        <taxon>Orchidaceae</taxon>
        <taxon>Epidendroideae</taxon>
        <taxon>Malaxideae</taxon>
        <taxon>Dendrobiinae</taxon>
        <taxon>Dendrobium</taxon>
    </lineage>
</organism>
<dbReference type="EMBL" id="JAGYWB010000016">
    <property type="protein sequence ID" value="KAI0495946.1"/>
    <property type="molecule type" value="Genomic_DNA"/>
</dbReference>
<gene>
    <name evidence="1" type="ORF">KFK09_022253</name>
</gene>